<protein>
    <submittedName>
        <fullName evidence="1">Uncharacterized protein</fullName>
    </submittedName>
</protein>
<organism evidence="1 2">
    <name type="scientific">Methylobacterium cerastii</name>
    <dbReference type="NCBI Taxonomy" id="932741"/>
    <lineage>
        <taxon>Bacteria</taxon>
        <taxon>Pseudomonadati</taxon>
        <taxon>Pseudomonadota</taxon>
        <taxon>Alphaproteobacteria</taxon>
        <taxon>Hyphomicrobiales</taxon>
        <taxon>Methylobacteriaceae</taxon>
        <taxon>Methylobacterium</taxon>
    </lineage>
</organism>
<proteinExistence type="predicted"/>
<dbReference type="RefSeq" id="WP_238272088.1">
    <property type="nucleotide sequence ID" value="NZ_BPQG01000028.1"/>
</dbReference>
<dbReference type="Proteomes" id="UP001055117">
    <property type="component" value="Unassembled WGS sequence"/>
</dbReference>
<keyword evidence="2" id="KW-1185">Reference proteome</keyword>
<evidence type="ECO:0000313" key="2">
    <source>
        <dbReference type="Proteomes" id="UP001055117"/>
    </source>
</evidence>
<accession>A0ABQ4QFU2</accession>
<dbReference type="EMBL" id="BPQG01000028">
    <property type="protein sequence ID" value="GJD44093.1"/>
    <property type="molecule type" value="Genomic_DNA"/>
</dbReference>
<gene>
    <name evidence="1" type="ORF">AFCDBAGC_1956</name>
</gene>
<name>A0ABQ4QFU2_9HYPH</name>
<sequence length="110" mass="11865">MNTQYIEETSPIPFTPELLLDKLPVPMPSDVRPIDAPWDAVWSEMELRGTLIAAHQVLAMGRPIADVAAELGRVPSCVISAFNHLLDALRIAVADPSAPYSSSSSNSIPI</sequence>
<evidence type="ECO:0000313" key="1">
    <source>
        <dbReference type="EMBL" id="GJD44093.1"/>
    </source>
</evidence>
<reference evidence="1 2" key="1">
    <citation type="journal article" date="2021" name="Front. Microbiol.">
        <title>Comprehensive Comparative Genomics and Phenotyping of Methylobacterium Species.</title>
        <authorList>
            <person name="Alessa O."/>
            <person name="Ogura Y."/>
            <person name="Fujitani Y."/>
            <person name="Takami H."/>
            <person name="Hayashi T."/>
            <person name="Sahin N."/>
            <person name="Tani A."/>
        </authorList>
    </citation>
    <scope>NUCLEOTIDE SEQUENCE [LARGE SCALE GENOMIC DNA]</scope>
    <source>
        <strain evidence="1 2">DSM 23679</strain>
    </source>
</reference>
<comment type="caution">
    <text evidence="1">The sequence shown here is derived from an EMBL/GenBank/DDBJ whole genome shotgun (WGS) entry which is preliminary data.</text>
</comment>